<sequence length="164" mass="18881">MFLHCVRQQYTDFVTRTLGSCGDKFGSETAAFAKSVHLQGHGRNAEYQSIHSCLERLKPYGHVSAAVYLSNACHVVYTLAAPPDTNSWQEQDNQGQYWDNLKACKVYWRIIQREKNNVEEKVLNSKICEAWSNLARDLDGRKSSRPDFSNVNEMVKDHACKHWR</sequence>
<gene>
    <name evidence="1" type="ORF">EJ02DRAFT_457797</name>
</gene>
<dbReference type="AlphaFoldDB" id="A0A6A5SFU1"/>
<name>A0A6A5SFU1_9PLEO</name>
<dbReference type="Proteomes" id="UP000800038">
    <property type="component" value="Unassembled WGS sequence"/>
</dbReference>
<evidence type="ECO:0000313" key="2">
    <source>
        <dbReference type="Proteomes" id="UP000800038"/>
    </source>
</evidence>
<dbReference type="EMBL" id="ML976102">
    <property type="protein sequence ID" value="KAF1938534.1"/>
    <property type="molecule type" value="Genomic_DNA"/>
</dbReference>
<accession>A0A6A5SFU1</accession>
<proteinExistence type="predicted"/>
<protein>
    <submittedName>
        <fullName evidence="1">Uncharacterized protein</fullName>
    </submittedName>
</protein>
<evidence type="ECO:0000313" key="1">
    <source>
        <dbReference type="EMBL" id="KAF1938534.1"/>
    </source>
</evidence>
<dbReference type="OrthoDB" id="3800625at2759"/>
<reference evidence="1" key="1">
    <citation type="journal article" date="2020" name="Stud. Mycol.">
        <title>101 Dothideomycetes genomes: a test case for predicting lifestyles and emergence of pathogens.</title>
        <authorList>
            <person name="Haridas S."/>
            <person name="Albert R."/>
            <person name="Binder M."/>
            <person name="Bloem J."/>
            <person name="Labutti K."/>
            <person name="Salamov A."/>
            <person name="Andreopoulos B."/>
            <person name="Baker S."/>
            <person name="Barry K."/>
            <person name="Bills G."/>
            <person name="Bluhm B."/>
            <person name="Cannon C."/>
            <person name="Castanera R."/>
            <person name="Culley D."/>
            <person name="Daum C."/>
            <person name="Ezra D."/>
            <person name="Gonzalez J."/>
            <person name="Henrissat B."/>
            <person name="Kuo A."/>
            <person name="Liang C."/>
            <person name="Lipzen A."/>
            <person name="Lutzoni F."/>
            <person name="Magnuson J."/>
            <person name="Mondo S."/>
            <person name="Nolan M."/>
            <person name="Ohm R."/>
            <person name="Pangilinan J."/>
            <person name="Park H.-J."/>
            <person name="Ramirez L."/>
            <person name="Alfaro M."/>
            <person name="Sun H."/>
            <person name="Tritt A."/>
            <person name="Yoshinaga Y."/>
            <person name="Zwiers L.-H."/>
            <person name="Turgeon B."/>
            <person name="Goodwin S."/>
            <person name="Spatafora J."/>
            <person name="Crous P."/>
            <person name="Grigoriev I."/>
        </authorList>
    </citation>
    <scope>NUCLEOTIDE SEQUENCE</scope>
    <source>
        <strain evidence="1">CBS 161.51</strain>
    </source>
</reference>
<keyword evidence="2" id="KW-1185">Reference proteome</keyword>
<organism evidence="1 2">
    <name type="scientific">Clathrospora elynae</name>
    <dbReference type="NCBI Taxonomy" id="706981"/>
    <lineage>
        <taxon>Eukaryota</taxon>
        <taxon>Fungi</taxon>
        <taxon>Dikarya</taxon>
        <taxon>Ascomycota</taxon>
        <taxon>Pezizomycotina</taxon>
        <taxon>Dothideomycetes</taxon>
        <taxon>Pleosporomycetidae</taxon>
        <taxon>Pleosporales</taxon>
        <taxon>Diademaceae</taxon>
        <taxon>Clathrospora</taxon>
    </lineage>
</organism>